<dbReference type="PROSITE" id="PS50293">
    <property type="entry name" value="TPR_REGION"/>
    <property type="match status" value="1"/>
</dbReference>
<evidence type="ECO:0000256" key="4">
    <source>
        <dbReference type="ARBA" id="ARBA00022803"/>
    </source>
</evidence>
<dbReference type="AlphaFoldDB" id="A0A7T5UR86"/>
<dbReference type="InterPro" id="IPR011990">
    <property type="entry name" value="TPR-like_helical_dom_sf"/>
</dbReference>
<evidence type="ECO:0000313" key="10">
    <source>
        <dbReference type="EMBL" id="QQG45231.1"/>
    </source>
</evidence>
<keyword evidence="3" id="KW-0677">Repeat</keyword>
<evidence type="ECO:0000256" key="5">
    <source>
        <dbReference type="ARBA" id="ARBA00022989"/>
    </source>
</evidence>
<dbReference type="PANTHER" id="PTHR37422">
    <property type="entry name" value="TEICHURONIC ACID BIOSYNTHESIS PROTEIN TUAE"/>
    <property type="match status" value="1"/>
</dbReference>
<evidence type="ECO:0000256" key="8">
    <source>
        <dbReference type="SAM" id="Phobius"/>
    </source>
</evidence>
<dbReference type="Pfam" id="PF04932">
    <property type="entry name" value="Wzy_C"/>
    <property type="match status" value="1"/>
</dbReference>
<dbReference type="Proteomes" id="UP000595618">
    <property type="component" value="Chromosome"/>
</dbReference>
<feature type="transmembrane region" description="Helical" evidence="8">
    <location>
        <begin position="353"/>
        <end position="376"/>
    </location>
</feature>
<dbReference type="Pfam" id="PF07719">
    <property type="entry name" value="TPR_2"/>
    <property type="match status" value="1"/>
</dbReference>
<comment type="subcellular location">
    <subcellularLocation>
        <location evidence="1">Membrane</location>
        <topology evidence="1">Multi-pass membrane protein</topology>
    </subcellularLocation>
</comment>
<feature type="transmembrane region" description="Helical" evidence="8">
    <location>
        <begin position="42"/>
        <end position="62"/>
    </location>
</feature>
<keyword evidence="2 8" id="KW-0812">Transmembrane</keyword>
<feature type="transmembrane region" description="Helical" evidence="8">
    <location>
        <begin position="253"/>
        <end position="272"/>
    </location>
</feature>
<feature type="transmembrane region" description="Helical" evidence="8">
    <location>
        <begin position="131"/>
        <end position="151"/>
    </location>
</feature>
<organism evidence="10 11">
    <name type="scientific">Candidatus Sungiibacteriota bacterium</name>
    <dbReference type="NCBI Taxonomy" id="2750080"/>
    <lineage>
        <taxon>Bacteria</taxon>
        <taxon>Candidatus Sungiibacteriota</taxon>
    </lineage>
</organism>
<evidence type="ECO:0000256" key="7">
    <source>
        <dbReference type="PROSITE-ProRule" id="PRU00339"/>
    </source>
</evidence>
<feature type="transmembrane region" description="Helical" evidence="8">
    <location>
        <begin position="222"/>
        <end position="241"/>
    </location>
</feature>
<evidence type="ECO:0000256" key="1">
    <source>
        <dbReference type="ARBA" id="ARBA00004141"/>
    </source>
</evidence>
<name>A0A7T5UR86_9BACT</name>
<feature type="transmembrane region" description="Helical" evidence="8">
    <location>
        <begin position="69"/>
        <end position="86"/>
    </location>
</feature>
<gene>
    <name evidence="10" type="ORF">HYW89_04525</name>
</gene>
<dbReference type="InterPro" id="IPR051533">
    <property type="entry name" value="WaaL-like"/>
</dbReference>
<dbReference type="SMART" id="SM00028">
    <property type="entry name" value="TPR"/>
    <property type="match status" value="3"/>
</dbReference>
<feature type="transmembrane region" description="Helical" evidence="8">
    <location>
        <begin position="12"/>
        <end position="36"/>
    </location>
</feature>
<dbReference type="InterPro" id="IPR019734">
    <property type="entry name" value="TPR_rpt"/>
</dbReference>
<accession>A0A7T5UR86</accession>
<evidence type="ECO:0000256" key="3">
    <source>
        <dbReference type="ARBA" id="ARBA00022737"/>
    </source>
</evidence>
<dbReference type="PROSITE" id="PS50005">
    <property type="entry name" value="TPR"/>
    <property type="match status" value="2"/>
</dbReference>
<sequence length="741" mass="84728">MQRNTLERTVVWVVKIGLWLLPFLPLYISSTMLFPFITGKNFAFRILVEVLFAFWVGLMVAWPKYRPRLTPLLKASTIFILIVFLADLFSPSPYRAFFSNYERMEGFMMVFHLWLYFLMLSNVFRTKKDWLVFWHSTLAASIVVGFVALMQKLGYRVSIQGGYRVDSTIGNPAYLAAYLSLNVWIIFMMLRRFWSRWWLRIVYTAALLFELIIIYFTATRGAAVAFALITPLMALAVVIFWPRLFPNRISWRPLAVAAVLVFFAIPVIFWQLRNTHLIRSNQILNRFGSISLQDTTTQARFSIWKMSLRGVLERPLFGWGQENYYLVFQKYFDPKLYSSEPWFDRSHNVVLDWLVHTGVFGFVAFFSMLGAAFWGVGRAIRRGRIDAGEGIFLGAALGSYFIQNLFVFDNLNTYLLLFAFFAYTNSLYEGEPEGRPSSIPNPNYGLAMGGAALLLVLLLFYPLHFKPIRQAQALISALRLSYSNGNAVQIRTAFEQALSYQSFGTTEVREQLGTFARGVPNIQRFTEDEQRGFVNFAVEELKKEILKPSRDAKHMIFIASILNQAARLNPAYVDEAVTIMREAIRLAPAKQIFYFELAQAYILRKEYDQAIEVLRQAVQLEPNYGKATGNLFVVGALAGRADIMNEAFGKINLKTAGEETLNTVGKIYRNSGAYEQARKVYEQLVEISPEKASYHATLAALLGELGEYELAKKEIGQTVALDPAAGEEARVFLEMLKQKMR</sequence>
<evidence type="ECO:0000256" key="2">
    <source>
        <dbReference type="ARBA" id="ARBA00022692"/>
    </source>
</evidence>
<evidence type="ECO:0000313" key="11">
    <source>
        <dbReference type="Proteomes" id="UP000595618"/>
    </source>
</evidence>
<reference evidence="10 11" key="1">
    <citation type="submission" date="2020-07" db="EMBL/GenBank/DDBJ databases">
        <title>Huge and variable diversity of episymbiotic CPR bacteria and DPANN archaea in groundwater ecosystems.</title>
        <authorList>
            <person name="He C.Y."/>
            <person name="Keren R."/>
            <person name="Whittaker M."/>
            <person name="Farag I.F."/>
            <person name="Doudna J."/>
            <person name="Cate J.H.D."/>
            <person name="Banfield J.F."/>
        </authorList>
    </citation>
    <scope>NUCLEOTIDE SEQUENCE [LARGE SCALE GENOMIC DNA]</scope>
    <source>
        <strain evidence="10">NC_groundwater_541_Ag_S-0.1um_46_50</strain>
    </source>
</reference>
<feature type="transmembrane region" description="Helical" evidence="8">
    <location>
        <begin position="443"/>
        <end position="463"/>
    </location>
</feature>
<keyword evidence="6 8" id="KW-0472">Membrane</keyword>
<protein>
    <submittedName>
        <fullName evidence="10">O-antigen ligase family protein</fullName>
    </submittedName>
</protein>
<dbReference type="SUPFAM" id="SSF48452">
    <property type="entry name" value="TPR-like"/>
    <property type="match status" value="1"/>
</dbReference>
<feature type="domain" description="O-antigen ligase-related" evidence="9">
    <location>
        <begin position="206"/>
        <end position="366"/>
    </location>
</feature>
<dbReference type="EMBL" id="CP066690">
    <property type="protein sequence ID" value="QQG45231.1"/>
    <property type="molecule type" value="Genomic_DNA"/>
</dbReference>
<feature type="repeat" description="TPR" evidence="7">
    <location>
        <begin position="591"/>
        <end position="624"/>
    </location>
</feature>
<feature type="transmembrane region" description="Helical" evidence="8">
    <location>
        <begin position="171"/>
        <end position="190"/>
    </location>
</feature>
<evidence type="ECO:0000256" key="6">
    <source>
        <dbReference type="ARBA" id="ARBA00023136"/>
    </source>
</evidence>
<feature type="repeat" description="TPR" evidence="7">
    <location>
        <begin position="658"/>
        <end position="691"/>
    </location>
</feature>
<evidence type="ECO:0000259" key="9">
    <source>
        <dbReference type="Pfam" id="PF04932"/>
    </source>
</evidence>
<dbReference type="InterPro" id="IPR013105">
    <property type="entry name" value="TPR_2"/>
</dbReference>
<keyword evidence="4 7" id="KW-0802">TPR repeat</keyword>
<proteinExistence type="predicted"/>
<feature type="transmembrane region" description="Helical" evidence="8">
    <location>
        <begin position="397"/>
        <end position="423"/>
    </location>
</feature>
<keyword evidence="5 8" id="KW-1133">Transmembrane helix</keyword>
<dbReference type="Gene3D" id="1.25.40.10">
    <property type="entry name" value="Tetratricopeptide repeat domain"/>
    <property type="match status" value="2"/>
</dbReference>
<dbReference type="PANTHER" id="PTHR37422:SF13">
    <property type="entry name" value="LIPOPOLYSACCHARIDE BIOSYNTHESIS PROTEIN PA4999-RELATED"/>
    <property type="match status" value="1"/>
</dbReference>
<feature type="transmembrane region" description="Helical" evidence="8">
    <location>
        <begin position="197"/>
        <end position="216"/>
    </location>
</feature>
<dbReference type="GO" id="GO:0016874">
    <property type="term" value="F:ligase activity"/>
    <property type="evidence" value="ECO:0007669"/>
    <property type="project" value="UniProtKB-KW"/>
</dbReference>
<dbReference type="Pfam" id="PF13414">
    <property type="entry name" value="TPR_11"/>
    <property type="match status" value="1"/>
</dbReference>
<feature type="transmembrane region" description="Helical" evidence="8">
    <location>
        <begin position="106"/>
        <end position="124"/>
    </location>
</feature>
<keyword evidence="10" id="KW-0436">Ligase</keyword>
<dbReference type="InterPro" id="IPR007016">
    <property type="entry name" value="O-antigen_ligase-rel_domated"/>
</dbReference>
<dbReference type="GO" id="GO:0016020">
    <property type="term" value="C:membrane"/>
    <property type="evidence" value="ECO:0007669"/>
    <property type="project" value="UniProtKB-SubCell"/>
</dbReference>